<dbReference type="PROSITE" id="PS50920">
    <property type="entry name" value="SOLCAR"/>
    <property type="match status" value="3"/>
</dbReference>
<comment type="subcellular location">
    <subcellularLocation>
        <location evidence="1">Mitochondrion membrane</location>
        <topology evidence="1">Multi-pass membrane protein</topology>
    </subcellularLocation>
</comment>
<evidence type="ECO:0000313" key="14">
    <source>
        <dbReference type="Proteomes" id="UP000016923"/>
    </source>
</evidence>
<evidence type="ECO:0000256" key="3">
    <source>
        <dbReference type="ARBA" id="ARBA00022448"/>
    </source>
</evidence>
<dbReference type="InterPro" id="IPR023395">
    <property type="entry name" value="MCP_dom_sf"/>
</dbReference>
<dbReference type="Pfam" id="PF00153">
    <property type="entry name" value="Mito_carr"/>
    <property type="match status" value="3"/>
</dbReference>
<feature type="repeat" description="Solcar" evidence="10">
    <location>
        <begin position="74"/>
        <end position="152"/>
    </location>
</feature>
<evidence type="ECO:0000256" key="9">
    <source>
        <dbReference type="ARBA" id="ARBA00023136"/>
    </source>
</evidence>
<dbReference type="VEuPathDB" id="FungiDB:F503_02371"/>
<evidence type="ECO:0000256" key="1">
    <source>
        <dbReference type="ARBA" id="ARBA00004225"/>
    </source>
</evidence>
<dbReference type="GO" id="GO:0031966">
    <property type="term" value="C:mitochondrial membrane"/>
    <property type="evidence" value="ECO:0007669"/>
    <property type="project" value="UniProtKB-SubCell"/>
</dbReference>
<dbReference type="EMBL" id="KE148153">
    <property type="protein sequence ID" value="EPE06243.1"/>
    <property type="molecule type" value="Genomic_DNA"/>
</dbReference>
<feature type="repeat" description="Solcar" evidence="10">
    <location>
        <begin position="179"/>
        <end position="281"/>
    </location>
</feature>
<keyword evidence="3 11" id="KW-0813">Transport</keyword>
<keyword evidence="4 10" id="KW-0812">Transmembrane</keyword>
<evidence type="ECO:0000256" key="11">
    <source>
        <dbReference type="RuleBase" id="RU000488"/>
    </source>
</evidence>
<accession>S3CIP3</accession>
<evidence type="ECO:0000256" key="8">
    <source>
        <dbReference type="ARBA" id="ARBA00023128"/>
    </source>
</evidence>
<dbReference type="InterPro" id="IPR018108">
    <property type="entry name" value="MCP_transmembrane"/>
</dbReference>
<gene>
    <name evidence="13" type="ORF">F503_02371</name>
</gene>
<dbReference type="STRING" id="1262450.S3CIP3"/>
<keyword evidence="5" id="KW-0677">Repeat</keyword>
<dbReference type="GO" id="GO:0022857">
    <property type="term" value="F:transmembrane transporter activity"/>
    <property type="evidence" value="ECO:0007669"/>
    <property type="project" value="TreeGrafter"/>
</dbReference>
<organism evidence="13 14">
    <name type="scientific">Ophiostoma piceae (strain UAMH 11346)</name>
    <name type="common">Sap stain fungus</name>
    <dbReference type="NCBI Taxonomy" id="1262450"/>
    <lineage>
        <taxon>Eukaryota</taxon>
        <taxon>Fungi</taxon>
        <taxon>Dikarya</taxon>
        <taxon>Ascomycota</taxon>
        <taxon>Pezizomycotina</taxon>
        <taxon>Sordariomycetes</taxon>
        <taxon>Sordariomycetidae</taxon>
        <taxon>Ophiostomatales</taxon>
        <taxon>Ophiostomataceae</taxon>
        <taxon>Ophiostoma</taxon>
    </lineage>
</organism>
<proteinExistence type="inferred from homology"/>
<dbReference type="HOGENOM" id="CLU_015166_4_0_1"/>
<dbReference type="Gene3D" id="1.50.40.10">
    <property type="entry name" value="Mitochondrial carrier domain"/>
    <property type="match status" value="1"/>
</dbReference>
<dbReference type="OrthoDB" id="2382881at2759"/>
<evidence type="ECO:0000256" key="5">
    <source>
        <dbReference type="ARBA" id="ARBA00022737"/>
    </source>
</evidence>
<feature type="region of interest" description="Disordered" evidence="12">
    <location>
        <begin position="1"/>
        <end position="57"/>
    </location>
</feature>
<feature type="compositionally biased region" description="Basic and acidic residues" evidence="12">
    <location>
        <begin position="1"/>
        <end position="14"/>
    </location>
</feature>
<keyword evidence="14" id="KW-1185">Reference proteome</keyword>
<evidence type="ECO:0000256" key="12">
    <source>
        <dbReference type="SAM" id="MobiDB-lite"/>
    </source>
</evidence>
<keyword evidence="6" id="KW-0999">Mitochondrion inner membrane</keyword>
<feature type="repeat" description="Solcar" evidence="10">
    <location>
        <begin position="292"/>
        <end position="375"/>
    </location>
</feature>
<sequence length="388" mass="42474">MTADPSRPHDDTKVASDTPKMPPPQGDNKNGSGNGDGGSDSKTGSSTAMTSSSPLGSGYDLQHHLAQPWVRKYRTTISAGLSSVVSTACAFPLDSMKTRMQTYKYAGFMDCLRQTYQNEGLAGFFRGVTAPMASVTVVRTISFTIYQRAKYAYSDWIDKNLGYNVVNHAYTPGTYPNLWTISCFGAAGATAGSCITVIACPFELTKISAQVAVLLNKKTQLDPKMQEVASSYQNKGTLKTMANIVHHRGITGLYTGYSLHLLRDTLGTGLYFMTYESSKQLLTTFTGDSAQSNTVPVFIAGGLCGVVSWSLIYPIDSAKSIYQRNCLLHSKEEKVAPVKIQFFRQHMYRGLGVSMARSCLLNAIFFSSFEFWKKYLGDGEKDKDSDRG</sequence>
<dbReference type="OMA" id="NRRMYRG"/>
<reference evidence="13 14" key="1">
    <citation type="journal article" date="2013" name="BMC Genomics">
        <title>The genome and transcriptome of the pine saprophyte Ophiostoma piceae, and a comparison with the bark beetle-associated pine pathogen Grosmannia clavigera.</title>
        <authorList>
            <person name="Haridas S."/>
            <person name="Wang Y."/>
            <person name="Lim L."/>
            <person name="Massoumi Alamouti S."/>
            <person name="Jackman S."/>
            <person name="Docking R."/>
            <person name="Robertson G."/>
            <person name="Birol I."/>
            <person name="Bohlmann J."/>
            <person name="Breuil C."/>
        </authorList>
    </citation>
    <scope>NUCLEOTIDE SEQUENCE [LARGE SCALE GENOMIC DNA]</scope>
    <source>
        <strain evidence="13 14">UAMH 11346</strain>
    </source>
</reference>
<dbReference type="PANTHER" id="PTHR45624">
    <property type="entry name" value="MITOCHONDRIAL BASIC AMINO ACIDS TRANSPORTER-RELATED"/>
    <property type="match status" value="1"/>
</dbReference>
<comment type="similarity">
    <text evidence="2 11">Belongs to the mitochondrial carrier (TC 2.A.29) family.</text>
</comment>
<evidence type="ECO:0000256" key="6">
    <source>
        <dbReference type="ARBA" id="ARBA00022792"/>
    </source>
</evidence>
<dbReference type="eggNOG" id="KOG0758">
    <property type="taxonomic scope" value="Eukaryota"/>
</dbReference>
<dbReference type="InterPro" id="IPR050567">
    <property type="entry name" value="Mitochondrial_Carrier"/>
</dbReference>
<evidence type="ECO:0000256" key="4">
    <source>
        <dbReference type="ARBA" id="ARBA00022692"/>
    </source>
</evidence>
<dbReference type="SUPFAM" id="SSF103506">
    <property type="entry name" value="Mitochondrial carrier"/>
    <property type="match status" value="1"/>
</dbReference>
<dbReference type="Proteomes" id="UP000016923">
    <property type="component" value="Unassembled WGS sequence"/>
</dbReference>
<keyword evidence="8" id="KW-0496">Mitochondrion</keyword>
<name>S3CIP3_OPHP1</name>
<keyword evidence="9 10" id="KW-0472">Membrane</keyword>
<dbReference type="AlphaFoldDB" id="S3CIP3"/>
<evidence type="ECO:0000313" key="13">
    <source>
        <dbReference type="EMBL" id="EPE06243.1"/>
    </source>
</evidence>
<protein>
    <submittedName>
        <fullName evidence="13">Mitochondrial carrier protein</fullName>
    </submittedName>
</protein>
<keyword evidence="7" id="KW-1133">Transmembrane helix</keyword>
<evidence type="ECO:0000256" key="7">
    <source>
        <dbReference type="ARBA" id="ARBA00022989"/>
    </source>
</evidence>
<dbReference type="PANTHER" id="PTHR45624:SF9">
    <property type="entry name" value="CARRIER PROTEIN, PUTATIVE (AFU_ORTHOLOGUE AFUA_4G06390)-RELATED"/>
    <property type="match status" value="1"/>
</dbReference>
<evidence type="ECO:0000256" key="2">
    <source>
        <dbReference type="ARBA" id="ARBA00006375"/>
    </source>
</evidence>
<evidence type="ECO:0000256" key="10">
    <source>
        <dbReference type="PROSITE-ProRule" id="PRU00282"/>
    </source>
</evidence>